<proteinExistence type="predicted"/>
<evidence type="ECO:0000313" key="2">
    <source>
        <dbReference type="Proteomes" id="UP000198145"/>
    </source>
</evidence>
<reference evidence="1 2" key="1">
    <citation type="submission" date="2017-06" db="EMBL/GenBank/DDBJ databases">
        <title>Draft genome of Pseudomonas nitroreducens DF05.</title>
        <authorList>
            <person name="Iyer R."/>
        </authorList>
    </citation>
    <scope>NUCLEOTIDE SEQUENCE [LARGE SCALE GENOMIC DNA]</scope>
    <source>
        <strain evidence="1 2">DF05</strain>
    </source>
</reference>
<organism evidence="1 2">
    <name type="scientific">Pseudomonas nitroreducens</name>
    <dbReference type="NCBI Taxonomy" id="46680"/>
    <lineage>
        <taxon>Bacteria</taxon>
        <taxon>Pseudomonadati</taxon>
        <taxon>Pseudomonadota</taxon>
        <taxon>Gammaproteobacteria</taxon>
        <taxon>Pseudomonadales</taxon>
        <taxon>Pseudomonadaceae</taxon>
        <taxon>Pseudomonas</taxon>
    </lineage>
</organism>
<sequence>MTLEQHLLSTFGPLLTLDQLAQLLHRSPGGLKFTLSTKSEFSRQVNATKVRLGRRVYFRVCDVAALLAGSATDTQH</sequence>
<evidence type="ECO:0000313" key="1">
    <source>
        <dbReference type="EMBL" id="OWP49198.1"/>
    </source>
</evidence>
<accession>A0A246F7K6</accession>
<dbReference type="AlphaFoldDB" id="A0A246F7K6"/>
<comment type="caution">
    <text evidence="1">The sequence shown here is derived from an EMBL/GenBank/DDBJ whole genome shotgun (WGS) entry which is preliminary data.</text>
</comment>
<gene>
    <name evidence="1" type="ORF">CEG18_20925</name>
</gene>
<name>A0A246F7K6_PSENT</name>
<dbReference type="Proteomes" id="UP000198145">
    <property type="component" value="Unassembled WGS sequence"/>
</dbReference>
<protein>
    <submittedName>
        <fullName evidence="1">Plasmid-related protein</fullName>
    </submittedName>
</protein>
<dbReference type="EMBL" id="NJBA01000007">
    <property type="protein sequence ID" value="OWP49198.1"/>
    <property type="molecule type" value="Genomic_DNA"/>
</dbReference>